<keyword evidence="2" id="KW-0472">Membrane</keyword>
<accession>A0A177CE51</accession>
<name>A0A177CE51_9PLEO</name>
<dbReference type="OrthoDB" id="5357734at2759"/>
<evidence type="ECO:0000256" key="1">
    <source>
        <dbReference type="SAM" id="MobiDB-lite"/>
    </source>
</evidence>
<feature type="region of interest" description="Disordered" evidence="1">
    <location>
        <begin position="739"/>
        <end position="758"/>
    </location>
</feature>
<feature type="transmembrane region" description="Helical" evidence="2">
    <location>
        <begin position="214"/>
        <end position="241"/>
    </location>
</feature>
<evidence type="ECO:0000313" key="4">
    <source>
        <dbReference type="Proteomes" id="UP000077069"/>
    </source>
</evidence>
<dbReference type="STRING" id="1460663.A0A177CE51"/>
<feature type="transmembrane region" description="Helical" evidence="2">
    <location>
        <begin position="600"/>
        <end position="623"/>
    </location>
</feature>
<sequence length="843" mass="92930">MSERPILLQRSNIISIARHIDAHAYEEQSMGAIDADRRDSRRLGPDRRHAFGYERYEESGPLSSLREKWCRWATLEARFHLGALVDDCNWAPAVNGAGPVTAYCPLSWMPLFQAVLSPVNIWRCAPSHDANPNNALREARPTTMAGNSSRTLLGPPSQESIKPYGANPGARSTHKQPLLVLSLLSILVACISGTVGILLVSHEDPIQAWKIRPAVWLATLAGVYVIALGALFSTGVAVIWWRCIAHGTTLERLHFVYEGASLKNLIPAFLAGWQARRVAVAALLVLATKLVIGPMLQQATRPELHEATRDVTLNMDIASEIPDGWFNLEGVFQSNGISTSQAVFLGDDLTTSNATNPLCPKNGICRGLVKAAGLNLWNTTRSTTLNLLDPANLNETLFSIDLSINSDFGVPILFLESRFVSAVDDNCIATVTVETYGMIPAIMQYPINIQDNRIIPDIVGVIEGPIVISNSSNANGTSSALRGLLDALRPIYATKSILDLPKERKPARYAPSVGKDLNAFYADIFANIGVVPGSKYPENVVKYCPLLWESPTKYVMGRILTYTFRAARAVAKQRKDRQDRQHLIMTYTGEELWYVTNFNWLAASVAVMVLGMVAALSLSWGWWQLDRYVTLSPLETGKALGAPILAQAGAEQEIKPILRVVGHDLVAYDDNELIWAGSIYTSGVGGSLRTSPRPSRSSDDAGRLDVTLPEPSENEFSARRQKRTIRTLNEADPIRVSRVFEHDRGHTTRAPYQDEDEMDIGQYGRPWACDQVNDNVPLIQRLSSIAAPGNNSRQERTPQQPLVPSPTSMQLRALDQRKKPRRASRRSSLPSIEERDTPTPEGS</sequence>
<feature type="compositionally biased region" description="Basic and acidic residues" evidence="1">
    <location>
        <begin position="832"/>
        <end position="843"/>
    </location>
</feature>
<reference evidence="3 4" key="1">
    <citation type="submission" date="2016-05" db="EMBL/GenBank/DDBJ databases">
        <title>Comparative analysis of secretome profiles of manganese(II)-oxidizing ascomycete fungi.</title>
        <authorList>
            <consortium name="DOE Joint Genome Institute"/>
            <person name="Zeiner C.A."/>
            <person name="Purvine S.O."/>
            <person name="Zink E.M."/>
            <person name="Wu S."/>
            <person name="Pasa-Tolic L."/>
            <person name="Chaput D.L."/>
            <person name="Haridas S."/>
            <person name="Grigoriev I.V."/>
            <person name="Santelli C.M."/>
            <person name="Hansel C.M."/>
        </authorList>
    </citation>
    <scope>NUCLEOTIDE SEQUENCE [LARGE SCALE GENOMIC DNA]</scope>
    <source>
        <strain evidence="3 4">AP3s5-JAC2a</strain>
    </source>
</reference>
<keyword evidence="2" id="KW-0812">Transmembrane</keyword>
<dbReference type="EMBL" id="KV441552">
    <property type="protein sequence ID" value="OAG05904.1"/>
    <property type="molecule type" value="Genomic_DNA"/>
</dbReference>
<dbReference type="AlphaFoldDB" id="A0A177CE51"/>
<evidence type="ECO:0000256" key="2">
    <source>
        <dbReference type="SAM" id="Phobius"/>
    </source>
</evidence>
<gene>
    <name evidence="3" type="ORF">CC84DRAFT_1205572</name>
</gene>
<feature type="transmembrane region" description="Helical" evidence="2">
    <location>
        <begin position="178"/>
        <end position="202"/>
    </location>
</feature>
<dbReference type="InParanoid" id="A0A177CE51"/>
<feature type="region of interest" description="Disordered" evidence="1">
    <location>
        <begin position="786"/>
        <end position="843"/>
    </location>
</feature>
<organism evidence="3 4">
    <name type="scientific">Paraphaeosphaeria sporulosa</name>
    <dbReference type="NCBI Taxonomy" id="1460663"/>
    <lineage>
        <taxon>Eukaryota</taxon>
        <taxon>Fungi</taxon>
        <taxon>Dikarya</taxon>
        <taxon>Ascomycota</taxon>
        <taxon>Pezizomycotina</taxon>
        <taxon>Dothideomycetes</taxon>
        <taxon>Pleosporomycetidae</taxon>
        <taxon>Pleosporales</taxon>
        <taxon>Massarineae</taxon>
        <taxon>Didymosphaeriaceae</taxon>
        <taxon>Paraphaeosphaeria</taxon>
    </lineage>
</organism>
<evidence type="ECO:0000313" key="3">
    <source>
        <dbReference type="EMBL" id="OAG05904.1"/>
    </source>
</evidence>
<dbReference type="PANTHER" id="PTHR37576">
    <property type="entry name" value="DEFECT AT LOW TEMPERATURE PROTEIN 1"/>
    <property type="match status" value="1"/>
</dbReference>
<dbReference type="Proteomes" id="UP000077069">
    <property type="component" value="Unassembled WGS sequence"/>
</dbReference>
<dbReference type="RefSeq" id="XP_018036269.1">
    <property type="nucleotide sequence ID" value="XM_018181981.1"/>
</dbReference>
<dbReference type="InterPro" id="IPR021514">
    <property type="entry name" value="DUF3176"/>
</dbReference>
<proteinExistence type="predicted"/>
<dbReference type="PANTHER" id="PTHR37576:SF2">
    <property type="entry name" value="DEFECT AT LOW TEMPERATURE PROTEIN 1"/>
    <property type="match status" value="1"/>
</dbReference>
<dbReference type="GeneID" id="28765467"/>
<protein>
    <submittedName>
        <fullName evidence="3">Uncharacterized protein</fullName>
    </submittedName>
</protein>
<keyword evidence="2" id="KW-1133">Transmembrane helix</keyword>
<feature type="region of interest" description="Disordered" evidence="1">
    <location>
        <begin position="684"/>
        <end position="721"/>
    </location>
</feature>
<feature type="compositionally biased region" description="Polar residues" evidence="1">
    <location>
        <begin position="789"/>
        <end position="810"/>
    </location>
</feature>
<dbReference type="Pfam" id="PF11374">
    <property type="entry name" value="DUF3176"/>
    <property type="match status" value="1"/>
</dbReference>
<keyword evidence="4" id="KW-1185">Reference proteome</keyword>